<dbReference type="Proteomes" id="UP000193577">
    <property type="component" value="Unassembled WGS sequence"/>
</dbReference>
<dbReference type="AlphaFoldDB" id="A0AA91PGY1"/>
<dbReference type="PANTHER" id="PTHR24094:SF15">
    <property type="entry name" value="AMP-DEPENDENT SYNTHETASE_LIGASE DOMAIN-CONTAINING PROTEIN-RELATED"/>
    <property type="match status" value="1"/>
</dbReference>
<dbReference type="Pfam" id="PF07510">
    <property type="entry name" value="GmrSD_C"/>
    <property type="match status" value="1"/>
</dbReference>
<reference evidence="2 3" key="1">
    <citation type="submission" date="2017-04" db="EMBL/GenBank/DDBJ databases">
        <title>The new phylogeny of genus Mycobacterium.</title>
        <authorList>
            <person name="Tortoli E."/>
            <person name="Trovato A."/>
            <person name="Cirillo D.M."/>
        </authorList>
    </citation>
    <scope>NUCLEOTIDE SEQUENCE [LARGE SCALE GENOMIC DNA]</scope>
    <source>
        <strain evidence="2 3">KCTC 19819</strain>
    </source>
</reference>
<dbReference type="PANTHER" id="PTHR24094">
    <property type="entry name" value="SECRETED PROTEIN"/>
    <property type="match status" value="1"/>
</dbReference>
<feature type="domain" description="GmrSD restriction endonucleases C-terminal" evidence="1">
    <location>
        <begin position="93"/>
        <end position="225"/>
    </location>
</feature>
<evidence type="ECO:0000313" key="3">
    <source>
        <dbReference type="Proteomes" id="UP000193577"/>
    </source>
</evidence>
<keyword evidence="3" id="KW-1185">Reference proteome</keyword>
<name>A0AA91PGY1_9MYCO</name>
<accession>A0AA91PGY1</accession>
<dbReference type="EMBL" id="NCXO01000004">
    <property type="protein sequence ID" value="OSC35322.1"/>
    <property type="molecule type" value="Genomic_DNA"/>
</dbReference>
<sequence length="239" mass="26589">MAVTVGFLLVVGVIVDHGDTSNEVKTGGYRIPDDPAEGIRTSGVLIEPDPMLEILDSIEVKGRAPKTGYRRSNFGRPWTDRVDVEFGHNGCSTRDDILRRDLHDVTLDNKGCRVMSGVLHDPYTDRDIAVDRGEGTAILIQVDHVVPLKDAWQKGAQNWDEAKRTQFANDPLNLLAVGHQVNKAKRDADIATWLPPNRGFWCEYVSRVVEIKARYGVWMTQAEHDKATDILNDCAVSGN</sequence>
<dbReference type="InterPro" id="IPR011089">
    <property type="entry name" value="GmrSD_C"/>
</dbReference>
<evidence type="ECO:0000313" key="2">
    <source>
        <dbReference type="EMBL" id="OSC35322.1"/>
    </source>
</evidence>
<protein>
    <recommendedName>
        <fullName evidence="1">GmrSD restriction endonucleases C-terminal domain-containing protein</fullName>
    </recommendedName>
</protein>
<comment type="caution">
    <text evidence="2">The sequence shown here is derived from an EMBL/GenBank/DDBJ whole genome shotgun (WGS) entry which is preliminary data.</text>
</comment>
<gene>
    <name evidence="2" type="ORF">B8W67_02685</name>
</gene>
<proteinExistence type="predicted"/>
<evidence type="ECO:0000259" key="1">
    <source>
        <dbReference type="Pfam" id="PF07510"/>
    </source>
</evidence>
<organism evidence="2 3">
    <name type="scientific">Mycolicibacillus koreensis</name>
    <dbReference type="NCBI Taxonomy" id="1069220"/>
    <lineage>
        <taxon>Bacteria</taxon>
        <taxon>Bacillati</taxon>
        <taxon>Actinomycetota</taxon>
        <taxon>Actinomycetes</taxon>
        <taxon>Mycobacteriales</taxon>
        <taxon>Mycobacteriaceae</taxon>
        <taxon>Mycolicibacillus</taxon>
    </lineage>
</organism>